<accession>A0A914E922</accession>
<evidence type="ECO:0000313" key="4">
    <source>
        <dbReference type="WBParaSite" id="ACRNAN_scaffold617.g9942.t1"/>
    </source>
</evidence>
<feature type="compositionally biased region" description="Basic and acidic residues" evidence="1">
    <location>
        <begin position="49"/>
        <end position="62"/>
    </location>
</feature>
<reference evidence="4" key="1">
    <citation type="submission" date="2022-11" db="UniProtKB">
        <authorList>
            <consortium name="WormBaseParasite"/>
        </authorList>
    </citation>
    <scope>IDENTIFICATION</scope>
</reference>
<feature type="region of interest" description="Disordered" evidence="1">
    <location>
        <begin position="21"/>
        <end position="81"/>
    </location>
</feature>
<feature type="signal peptide" evidence="2">
    <location>
        <begin position="1"/>
        <end position="18"/>
    </location>
</feature>
<dbReference type="WBParaSite" id="ACRNAN_scaffold617.g9942.t1">
    <property type="protein sequence ID" value="ACRNAN_scaffold617.g9942.t1"/>
    <property type="gene ID" value="ACRNAN_scaffold617.g9942"/>
</dbReference>
<feature type="chain" id="PRO_5036757493" evidence="2">
    <location>
        <begin position="19"/>
        <end position="81"/>
    </location>
</feature>
<evidence type="ECO:0000313" key="3">
    <source>
        <dbReference type="Proteomes" id="UP000887540"/>
    </source>
</evidence>
<dbReference type="AlphaFoldDB" id="A0A914E922"/>
<feature type="compositionally biased region" description="Basic residues" evidence="1">
    <location>
        <begin position="26"/>
        <end position="35"/>
    </location>
</feature>
<evidence type="ECO:0000256" key="1">
    <source>
        <dbReference type="SAM" id="MobiDB-lite"/>
    </source>
</evidence>
<keyword evidence="3" id="KW-1185">Reference proteome</keyword>
<protein>
    <submittedName>
        <fullName evidence="4">Uncharacterized protein</fullName>
    </submittedName>
</protein>
<proteinExistence type="predicted"/>
<name>A0A914E922_9BILA</name>
<evidence type="ECO:0000256" key="2">
    <source>
        <dbReference type="SAM" id="SignalP"/>
    </source>
</evidence>
<organism evidence="3 4">
    <name type="scientific">Acrobeloides nanus</name>
    <dbReference type="NCBI Taxonomy" id="290746"/>
    <lineage>
        <taxon>Eukaryota</taxon>
        <taxon>Metazoa</taxon>
        <taxon>Ecdysozoa</taxon>
        <taxon>Nematoda</taxon>
        <taxon>Chromadorea</taxon>
        <taxon>Rhabditida</taxon>
        <taxon>Tylenchina</taxon>
        <taxon>Cephalobomorpha</taxon>
        <taxon>Cephaloboidea</taxon>
        <taxon>Cephalobidae</taxon>
        <taxon>Acrobeloides</taxon>
    </lineage>
</organism>
<keyword evidence="2" id="KW-0732">Signal</keyword>
<sequence>MKLLSIVVLLVVVAIALGQIDSTREPRHHRHRGHERPHNGTLGGVDGRNGTHERGHDGGRGDHGRRHHGSTAAPAVAAGKR</sequence>
<dbReference type="Proteomes" id="UP000887540">
    <property type="component" value="Unplaced"/>
</dbReference>